<dbReference type="eggNOG" id="ENOG5031GD4">
    <property type="taxonomic scope" value="Bacteria"/>
</dbReference>
<dbReference type="Proteomes" id="UP000016587">
    <property type="component" value="Chromosome"/>
</dbReference>
<keyword evidence="2" id="KW-1185">Reference proteome</keyword>
<dbReference type="EMBL" id="CP006585">
    <property type="protein sequence ID" value="AGW12439.1"/>
    <property type="molecule type" value="Genomic_DNA"/>
</dbReference>
<evidence type="ECO:0000313" key="1">
    <source>
        <dbReference type="EMBL" id="AGW12439.1"/>
    </source>
</evidence>
<evidence type="ECO:0000313" key="2">
    <source>
        <dbReference type="Proteomes" id="UP000016587"/>
    </source>
</evidence>
<reference evidence="1 2" key="1">
    <citation type="journal article" date="2013" name="J. Bacteriol.">
        <title>Roles of HynAB and Ech, the only two hydrogenases found in the model sulfate reducer Desulfovibrio gigas.</title>
        <authorList>
            <person name="Morais-Silva F.O."/>
            <person name="Santos C.I."/>
            <person name="Rodrigues R."/>
            <person name="Pereira I.A."/>
            <person name="Rodrigues-Pousada C."/>
        </authorList>
    </citation>
    <scope>NUCLEOTIDE SEQUENCE [LARGE SCALE GENOMIC DNA]</scope>
    <source>
        <strain evidence="2">ATCC 19364 / DSM 1382 / NCIMB 9332 / VKM B-1759</strain>
    </source>
</reference>
<reference evidence="2" key="2">
    <citation type="submission" date="2013-07" db="EMBL/GenBank/DDBJ databases">
        <authorList>
            <person name="Morais-Silva F.O."/>
            <person name="Rezende A.M."/>
            <person name="Pimentel C."/>
            <person name="Resende D.M."/>
            <person name="Santos C.I."/>
            <person name="Clemente C."/>
            <person name="de Oliveira L.M."/>
            <person name="da Silva S.M."/>
            <person name="Costa D.A."/>
            <person name="Varela-Raposo A."/>
            <person name="Horacio E.C.A."/>
            <person name="Matos M."/>
            <person name="Flores O."/>
            <person name="Ruiz J.C."/>
            <person name="Rodrigues-Pousada C."/>
        </authorList>
    </citation>
    <scope>NUCLEOTIDE SEQUENCE [LARGE SCALE GENOMIC DNA]</scope>
    <source>
        <strain evidence="2">ATCC 19364 / DSM 1382 / NCIMB 9332 / VKM B-1759</strain>
    </source>
</reference>
<proteinExistence type="predicted"/>
<name>T2G8C9_MEGG1</name>
<dbReference type="AlphaFoldDB" id="T2G8C9"/>
<protein>
    <submittedName>
        <fullName evidence="1">Uncharacterized protein</fullName>
    </submittedName>
</protein>
<organism evidence="1 2">
    <name type="scientific">Megalodesulfovibrio gigas (strain ATCC 19364 / DSM 1382 / NCIMB 9332 / VKM B-1759)</name>
    <name type="common">Desulfovibrio gigas</name>
    <dbReference type="NCBI Taxonomy" id="1121448"/>
    <lineage>
        <taxon>Bacteria</taxon>
        <taxon>Pseudomonadati</taxon>
        <taxon>Thermodesulfobacteriota</taxon>
        <taxon>Desulfovibrionia</taxon>
        <taxon>Desulfovibrionales</taxon>
        <taxon>Desulfovibrionaceae</taxon>
        <taxon>Megalodesulfovibrio</taxon>
    </lineage>
</organism>
<gene>
    <name evidence="1" type="ORF">DGI_0531</name>
</gene>
<dbReference type="PATRIC" id="fig|1121448.10.peg.525"/>
<dbReference type="KEGG" id="dgg:DGI_0531"/>
<dbReference type="HOGENOM" id="CLU_137270_0_0_7"/>
<sequence>MSTHNCHVFGTLVYSQSISYHELQEVEQALMAQIQDVLAQYDAVHLDFWGYGDLLRLECGLEQFDPEALADCCRELAAFLPDGVSARVLGIDKNLKQVAVFGLWPGVVRQEAVDLRELLGR</sequence>
<accession>T2G8C9</accession>